<feature type="compositionally biased region" description="Basic residues" evidence="1">
    <location>
        <begin position="67"/>
        <end position="83"/>
    </location>
</feature>
<organism evidence="2 3">
    <name type="scientific">Mycolicibacterium sphagni</name>
    <dbReference type="NCBI Taxonomy" id="1786"/>
    <lineage>
        <taxon>Bacteria</taxon>
        <taxon>Bacillati</taxon>
        <taxon>Actinomycetota</taxon>
        <taxon>Actinomycetes</taxon>
        <taxon>Mycobacteriales</taxon>
        <taxon>Mycobacteriaceae</taxon>
        <taxon>Mycolicibacterium</taxon>
    </lineage>
</organism>
<dbReference type="EMBL" id="VBSB01000013">
    <property type="protein sequence ID" value="NTY62049.1"/>
    <property type="molecule type" value="Genomic_DNA"/>
</dbReference>
<feature type="region of interest" description="Disordered" evidence="1">
    <location>
        <begin position="66"/>
        <end position="94"/>
    </location>
</feature>
<evidence type="ECO:0000256" key="1">
    <source>
        <dbReference type="SAM" id="MobiDB-lite"/>
    </source>
</evidence>
<comment type="caution">
    <text evidence="2">The sequence shown here is derived from an EMBL/GenBank/DDBJ whole genome shotgun (WGS) entry which is preliminary data.</text>
</comment>
<name>A0ABX2JWD2_9MYCO</name>
<feature type="compositionally biased region" description="Low complexity" evidence="1">
    <location>
        <begin position="85"/>
        <end position="94"/>
    </location>
</feature>
<sequence>MVDDIGGSGRSEVSAMAGDVRGDVTRVGPDLRTGQYVVVPDGPRTTAKFHVHELKDCHTHFPAKLAGHGRLKGRKKRPARTWKRSTPSAPESTSAPLVVTRLTADLDLNSLPVGSHVFVVSPTVGAVAEAPANVQEYTKQLLAQLELKLKSRLSSIDAADIDLAVLGSVADLADTMMSQLPASHPFDETIGPFFDANGAANRMHVAPETMQDKARNNELLACPTAEGDLVFPTFQFNPDGTALPGLELVLTALAVGTQDRWQVALWLTTPNDELKGRTPREALNEGASAAVQKIAEQTADRWCH</sequence>
<evidence type="ECO:0000313" key="3">
    <source>
        <dbReference type="Proteomes" id="UP000708347"/>
    </source>
</evidence>
<accession>A0ABX2JWD2</accession>
<reference evidence="2 3" key="1">
    <citation type="submission" date="2019-05" db="EMBL/GenBank/DDBJ databases">
        <title>Mycolicibacterium sphagni ENV482 genome assembly.</title>
        <authorList>
            <person name="Chen W."/>
            <person name="Faulkner N.W."/>
            <person name="Hyman M.R."/>
        </authorList>
    </citation>
    <scope>NUCLEOTIDE SEQUENCE [LARGE SCALE GENOMIC DNA]</scope>
    <source>
        <strain evidence="2 3">ENV482</strain>
    </source>
</reference>
<proteinExistence type="predicted"/>
<evidence type="ECO:0000313" key="2">
    <source>
        <dbReference type="EMBL" id="NTY62049.1"/>
    </source>
</evidence>
<dbReference type="Proteomes" id="UP000708347">
    <property type="component" value="Unassembled WGS sequence"/>
</dbReference>
<gene>
    <name evidence="2" type="ORF">FEG63_21110</name>
</gene>
<protein>
    <submittedName>
        <fullName evidence="2">DUF2384 domain-containing protein</fullName>
    </submittedName>
</protein>
<keyword evidence="3" id="KW-1185">Reference proteome</keyword>